<organism evidence="3 4">
    <name type="scientific">Eiseniibacteriota bacterium</name>
    <dbReference type="NCBI Taxonomy" id="2212470"/>
    <lineage>
        <taxon>Bacteria</taxon>
        <taxon>Candidatus Eiseniibacteriota</taxon>
    </lineage>
</organism>
<evidence type="ECO:0000313" key="3">
    <source>
        <dbReference type="EMBL" id="MCA9727476.1"/>
    </source>
</evidence>
<comment type="caution">
    <text evidence="3">The sequence shown here is derived from an EMBL/GenBank/DDBJ whole genome shotgun (WGS) entry which is preliminary data.</text>
</comment>
<feature type="region of interest" description="Disordered" evidence="1">
    <location>
        <begin position="37"/>
        <end position="142"/>
    </location>
</feature>
<reference evidence="3" key="2">
    <citation type="journal article" date="2021" name="Microbiome">
        <title>Successional dynamics and alternative stable states in a saline activated sludge microbial community over 9 years.</title>
        <authorList>
            <person name="Wang Y."/>
            <person name="Ye J."/>
            <person name="Ju F."/>
            <person name="Liu L."/>
            <person name="Boyd J.A."/>
            <person name="Deng Y."/>
            <person name="Parks D.H."/>
            <person name="Jiang X."/>
            <person name="Yin X."/>
            <person name="Woodcroft B.J."/>
            <person name="Tyson G.W."/>
            <person name="Hugenholtz P."/>
            <person name="Polz M.F."/>
            <person name="Zhang T."/>
        </authorList>
    </citation>
    <scope>NUCLEOTIDE SEQUENCE</scope>
    <source>
        <strain evidence="3">HKST-UBA01</strain>
    </source>
</reference>
<dbReference type="AlphaFoldDB" id="A0A956M0C1"/>
<dbReference type="Proteomes" id="UP000697710">
    <property type="component" value="Unassembled WGS sequence"/>
</dbReference>
<feature type="signal peptide" evidence="2">
    <location>
        <begin position="1"/>
        <end position="24"/>
    </location>
</feature>
<keyword evidence="2" id="KW-0732">Signal</keyword>
<proteinExistence type="predicted"/>
<evidence type="ECO:0000256" key="2">
    <source>
        <dbReference type="SAM" id="SignalP"/>
    </source>
</evidence>
<feature type="compositionally biased region" description="Low complexity" evidence="1">
    <location>
        <begin position="99"/>
        <end position="125"/>
    </location>
</feature>
<dbReference type="EMBL" id="JAGQHR010000173">
    <property type="protein sequence ID" value="MCA9727476.1"/>
    <property type="molecule type" value="Genomic_DNA"/>
</dbReference>
<sequence length="209" mass="22123">MKTSTLHIVRLVTAASFLPLTGCAMWPQFGEPAFVGPPEPPVLTAEQSPTDRAKDPSGVTPLPGQDYGQNGFEIIFLPRPLPEDKPPVRKRPPTPPVAAAPAAADTLTAAAESTSAPSPVDSAASAPPPVTVAPRGTESERAVRADLEEAQRLLRRFDSSDLIRADKENLRAIYSLIAQAQEALARRDVAPAAGLARKARLLAEELTSP</sequence>
<evidence type="ECO:0008006" key="5">
    <source>
        <dbReference type="Google" id="ProtNLM"/>
    </source>
</evidence>
<feature type="chain" id="PRO_5036891172" description="DUF4398 domain-containing protein" evidence="2">
    <location>
        <begin position="25"/>
        <end position="209"/>
    </location>
</feature>
<protein>
    <recommendedName>
        <fullName evidence="5">DUF4398 domain-containing protein</fullName>
    </recommendedName>
</protein>
<reference evidence="3" key="1">
    <citation type="submission" date="2020-04" db="EMBL/GenBank/DDBJ databases">
        <authorList>
            <person name="Zhang T."/>
        </authorList>
    </citation>
    <scope>NUCLEOTIDE SEQUENCE</scope>
    <source>
        <strain evidence="3">HKST-UBA01</strain>
    </source>
</reference>
<accession>A0A956M0C1</accession>
<name>A0A956M0C1_UNCEI</name>
<evidence type="ECO:0000313" key="4">
    <source>
        <dbReference type="Proteomes" id="UP000697710"/>
    </source>
</evidence>
<gene>
    <name evidence="3" type="ORF">KC729_07320</name>
</gene>
<evidence type="ECO:0000256" key="1">
    <source>
        <dbReference type="SAM" id="MobiDB-lite"/>
    </source>
</evidence>